<dbReference type="GO" id="GO:0006424">
    <property type="term" value="P:glutamyl-tRNA aminoacylation"/>
    <property type="evidence" value="ECO:0007669"/>
    <property type="project" value="UniProtKB-UniRule"/>
</dbReference>
<dbReference type="EMBL" id="DYZA01000196">
    <property type="protein sequence ID" value="HJD97901.1"/>
    <property type="molecule type" value="Genomic_DNA"/>
</dbReference>
<dbReference type="AlphaFoldDB" id="A0A921AXK8"/>
<evidence type="ECO:0000256" key="4">
    <source>
        <dbReference type="ARBA" id="ARBA00022490"/>
    </source>
</evidence>
<dbReference type="GO" id="GO:0008270">
    <property type="term" value="F:zinc ion binding"/>
    <property type="evidence" value="ECO:0007669"/>
    <property type="project" value="UniProtKB-UniRule"/>
</dbReference>
<dbReference type="NCBIfam" id="TIGR00464">
    <property type="entry name" value="gltX_bact"/>
    <property type="match status" value="1"/>
</dbReference>
<comment type="subcellular location">
    <subcellularLocation>
        <location evidence="1 10">Cytoplasm</location>
    </subcellularLocation>
</comment>
<dbReference type="PROSITE" id="PS00178">
    <property type="entry name" value="AA_TRNA_LIGASE_I"/>
    <property type="match status" value="1"/>
</dbReference>
<evidence type="ECO:0000256" key="6">
    <source>
        <dbReference type="ARBA" id="ARBA00022741"/>
    </source>
</evidence>
<evidence type="ECO:0000256" key="10">
    <source>
        <dbReference type="HAMAP-Rule" id="MF_00022"/>
    </source>
</evidence>
<dbReference type="GO" id="GO:0005829">
    <property type="term" value="C:cytosol"/>
    <property type="evidence" value="ECO:0007669"/>
    <property type="project" value="TreeGrafter"/>
</dbReference>
<dbReference type="GO" id="GO:0005524">
    <property type="term" value="F:ATP binding"/>
    <property type="evidence" value="ECO:0007669"/>
    <property type="project" value="UniProtKB-UniRule"/>
</dbReference>
<comment type="subunit">
    <text evidence="3 10">Monomer.</text>
</comment>
<dbReference type="PRINTS" id="PR00987">
    <property type="entry name" value="TRNASYNTHGLU"/>
</dbReference>
<dbReference type="InterPro" id="IPR045462">
    <property type="entry name" value="aa-tRNA-synth_I_cd-bd"/>
</dbReference>
<dbReference type="CDD" id="cd00808">
    <property type="entry name" value="GluRS_core"/>
    <property type="match status" value="1"/>
</dbReference>
<feature type="binding site" evidence="10">
    <location>
        <position position="236"/>
    </location>
    <ligand>
        <name>ATP</name>
        <dbReference type="ChEBI" id="CHEBI:30616"/>
    </ligand>
</feature>
<keyword evidence="8 10" id="KW-0648">Protein biosynthesis</keyword>
<evidence type="ECO:0000259" key="12">
    <source>
        <dbReference type="Pfam" id="PF19269"/>
    </source>
</evidence>
<dbReference type="InterPro" id="IPR020058">
    <property type="entry name" value="Glu/Gln-tRNA-synth_Ib_cat-dom"/>
</dbReference>
<dbReference type="InterPro" id="IPR001412">
    <property type="entry name" value="aa-tRNA-synth_I_CS"/>
</dbReference>
<gene>
    <name evidence="10 13" type="primary">gltX</name>
    <name evidence="13" type="ORF">K8W16_09695</name>
</gene>
<keyword evidence="4 10" id="KW-0963">Cytoplasm</keyword>
<dbReference type="SUPFAM" id="SSF52374">
    <property type="entry name" value="Nucleotidylyl transferase"/>
    <property type="match status" value="1"/>
</dbReference>
<dbReference type="Pfam" id="PF19269">
    <property type="entry name" value="Anticodon_2"/>
    <property type="match status" value="1"/>
</dbReference>
<dbReference type="InterPro" id="IPR014729">
    <property type="entry name" value="Rossmann-like_a/b/a_fold"/>
</dbReference>
<reference evidence="13" key="2">
    <citation type="submission" date="2021-09" db="EMBL/GenBank/DDBJ databases">
        <authorList>
            <person name="Gilroy R."/>
        </authorList>
    </citation>
    <scope>NUCLEOTIDE SEQUENCE</scope>
    <source>
        <strain evidence="13">ChiGjej2B2-19336</strain>
    </source>
</reference>
<dbReference type="GO" id="GO:0004818">
    <property type="term" value="F:glutamate-tRNA ligase activity"/>
    <property type="evidence" value="ECO:0007669"/>
    <property type="project" value="UniProtKB-UniRule"/>
</dbReference>
<comment type="cofactor">
    <cofactor evidence="10">
        <name>Zn(2+)</name>
        <dbReference type="ChEBI" id="CHEBI:29105"/>
    </cofactor>
    <text evidence="10">Binds 1 zinc ion per subunit.</text>
</comment>
<keyword evidence="7 10" id="KW-0067">ATP-binding</keyword>
<evidence type="ECO:0000313" key="13">
    <source>
        <dbReference type="EMBL" id="HJD97901.1"/>
    </source>
</evidence>
<proteinExistence type="inferred from homology"/>
<sequence length="459" mass="51447">MVTRFAPSPTGHLHIGGGRTAIFCWLLARHFGGEFRLRIEDTDATRSKQEYTDSILASMKWLGLDWDGDLTYQSKRLDIYNAYIDRLLETGHAYWCDCTPEEVEAMREVARARGEKPRYNGKCRDRGLTAGPGRVVRLRVPDEGRIVFNDMVKGTISVDVSELDDMVLRRTDGMPTYNLAVVVDDHDMGVTHVVRGDDHVSNTPKQILLYNAFGFEVPTFGHVPMICGPDHQKLSKRHGARAVIEYEQDGLLPQALVNYLVRLGWSHGDQEIFSLKELVELFDGGNLNSSPAAFDPEKLKWLNAHYLRNTPFPQLAVMVRPFLEKLGYDVPVEKVEPLLPMYVERASDLAALAQALTIYFKPAEELVIEEKAMKALNEDGRHQLSVLHDMIADMPEFSAEALDTLLHEYVEKGGLKFKQVGPPLRSALTGLAGGPSVHDVMAALGREESLKRIARAVNL</sequence>
<comment type="function">
    <text evidence="10">Catalyzes the attachment of glutamate to tRNA(Glu) in a two-step reaction: glutamate is first activated by ATP to form Glu-AMP and then transferred to the acceptor end of tRNA(Glu).</text>
</comment>
<dbReference type="InterPro" id="IPR033910">
    <property type="entry name" value="GluRS_core"/>
</dbReference>
<dbReference type="HAMAP" id="MF_00022">
    <property type="entry name" value="Glu_tRNA_synth_type1"/>
    <property type="match status" value="1"/>
</dbReference>
<evidence type="ECO:0000256" key="7">
    <source>
        <dbReference type="ARBA" id="ARBA00022840"/>
    </source>
</evidence>
<dbReference type="FunFam" id="3.40.50.620:FF:000007">
    <property type="entry name" value="Glutamate--tRNA ligase"/>
    <property type="match status" value="1"/>
</dbReference>
<feature type="domain" description="Aminoacyl-tRNA synthetase class I anticodon-binding" evidence="12">
    <location>
        <begin position="314"/>
        <end position="456"/>
    </location>
</feature>
<feature type="binding site" evidence="10">
    <location>
        <position position="98"/>
    </location>
    <ligand>
        <name>Zn(2+)</name>
        <dbReference type="ChEBI" id="CHEBI:29105"/>
    </ligand>
</feature>
<feature type="domain" description="Glutamyl/glutaminyl-tRNA synthetase class Ib catalytic" evidence="11">
    <location>
        <begin position="2"/>
        <end position="301"/>
    </location>
</feature>
<dbReference type="GO" id="GO:0000049">
    <property type="term" value="F:tRNA binding"/>
    <property type="evidence" value="ECO:0007669"/>
    <property type="project" value="InterPro"/>
</dbReference>
<name>A0A921AXK8_9BACT</name>
<dbReference type="PANTHER" id="PTHR43311:SF2">
    <property type="entry name" value="GLUTAMATE--TRNA LIGASE, MITOCHONDRIAL-RELATED"/>
    <property type="match status" value="1"/>
</dbReference>
<evidence type="ECO:0000256" key="2">
    <source>
        <dbReference type="ARBA" id="ARBA00007894"/>
    </source>
</evidence>
<evidence type="ECO:0000313" key="14">
    <source>
        <dbReference type="Proteomes" id="UP000698963"/>
    </source>
</evidence>
<dbReference type="Pfam" id="PF00749">
    <property type="entry name" value="tRNA-synt_1c"/>
    <property type="match status" value="1"/>
</dbReference>
<dbReference type="NCBIfam" id="NF004314">
    <property type="entry name" value="PRK05710.1-3"/>
    <property type="match status" value="1"/>
</dbReference>
<dbReference type="InterPro" id="IPR020751">
    <property type="entry name" value="aa-tRNA-synth_I_codon-bd_sub2"/>
</dbReference>
<evidence type="ECO:0000256" key="8">
    <source>
        <dbReference type="ARBA" id="ARBA00022917"/>
    </source>
</evidence>
<dbReference type="EC" id="6.1.1.17" evidence="10"/>
<dbReference type="InterPro" id="IPR049940">
    <property type="entry name" value="GluQ/Sye"/>
</dbReference>
<dbReference type="InterPro" id="IPR004527">
    <property type="entry name" value="Glu-tRNA-ligase_bac/mito"/>
</dbReference>
<keyword evidence="6 10" id="KW-0547">Nucleotide-binding</keyword>
<evidence type="ECO:0000256" key="5">
    <source>
        <dbReference type="ARBA" id="ARBA00022598"/>
    </source>
</evidence>
<organism evidence="13 14">
    <name type="scientific">Mailhella massiliensis</name>
    <dbReference type="NCBI Taxonomy" id="1903261"/>
    <lineage>
        <taxon>Bacteria</taxon>
        <taxon>Pseudomonadati</taxon>
        <taxon>Thermodesulfobacteriota</taxon>
        <taxon>Desulfovibrionia</taxon>
        <taxon>Desulfovibrionales</taxon>
        <taxon>Desulfovibrionaceae</taxon>
        <taxon>Mailhella</taxon>
    </lineage>
</organism>
<feature type="short sequence motif" description="'HIGH' region" evidence="10">
    <location>
        <begin position="7"/>
        <end position="17"/>
    </location>
</feature>
<comment type="similarity">
    <text evidence="2 10">Belongs to the class-I aminoacyl-tRNA synthetase family. Glutamate--tRNA ligase type 1 subfamily.</text>
</comment>
<feature type="binding site" evidence="10">
    <location>
        <position position="125"/>
    </location>
    <ligand>
        <name>Zn(2+)</name>
        <dbReference type="ChEBI" id="CHEBI:29105"/>
    </ligand>
</feature>
<keyword evidence="9 10" id="KW-0030">Aminoacyl-tRNA synthetase</keyword>
<dbReference type="SUPFAM" id="SSF48163">
    <property type="entry name" value="An anticodon-binding domain of class I aminoacyl-tRNA synthetases"/>
    <property type="match status" value="1"/>
</dbReference>
<comment type="caution">
    <text evidence="13">The sequence shown here is derived from an EMBL/GenBank/DDBJ whole genome shotgun (WGS) entry which is preliminary data.</text>
</comment>
<protein>
    <recommendedName>
        <fullName evidence="10">Glutamate--tRNA ligase</fullName>
        <ecNumber evidence="10">6.1.1.17</ecNumber>
    </recommendedName>
    <alternativeName>
        <fullName evidence="10">Glutamyl-tRNA synthetase</fullName>
        <shortName evidence="10">GluRS</shortName>
    </alternativeName>
</protein>
<accession>A0A921AXK8</accession>
<feature type="binding site" evidence="10">
    <location>
        <position position="123"/>
    </location>
    <ligand>
        <name>Zn(2+)</name>
        <dbReference type="ChEBI" id="CHEBI:29105"/>
    </ligand>
</feature>
<dbReference type="InterPro" id="IPR000924">
    <property type="entry name" value="Glu/Gln-tRNA-synth"/>
</dbReference>
<evidence type="ECO:0000256" key="3">
    <source>
        <dbReference type="ARBA" id="ARBA00011245"/>
    </source>
</evidence>
<keyword evidence="10" id="KW-0479">Metal-binding</keyword>
<reference evidence="13" key="1">
    <citation type="journal article" date="2021" name="PeerJ">
        <title>Extensive microbial diversity within the chicken gut microbiome revealed by metagenomics and culture.</title>
        <authorList>
            <person name="Gilroy R."/>
            <person name="Ravi A."/>
            <person name="Getino M."/>
            <person name="Pursley I."/>
            <person name="Horton D.L."/>
            <person name="Alikhan N.F."/>
            <person name="Baker D."/>
            <person name="Gharbi K."/>
            <person name="Hall N."/>
            <person name="Watson M."/>
            <person name="Adriaenssens E.M."/>
            <person name="Foster-Nyarko E."/>
            <person name="Jarju S."/>
            <person name="Secka A."/>
            <person name="Antonio M."/>
            <person name="Oren A."/>
            <person name="Chaudhuri R.R."/>
            <person name="La Ragione R."/>
            <person name="Hildebrand F."/>
            <person name="Pallen M.J."/>
        </authorList>
    </citation>
    <scope>NUCLEOTIDE SEQUENCE</scope>
    <source>
        <strain evidence="13">ChiGjej2B2-19336</strain>
    </source>
</reference>
<feature type="short sequence motif" description="'KMSKS' region" evidence="10">
    <location>
        <begin position="233"/>
        <end position="237"/>
    </location>
</feature>
<evidence type="ECO:0000256" key="1">
    <source>
        <dbReference type="ARBA" id="ARBA00004496"/>
    </source>
</evidence>
<evidence type="ECO:0000256" key="9">
    <source>
        <dbReference type="ARBA" id="ARBA00023146"/>
    </source>
</evidence>
<comment type="catalytic activity">
    <reaction evidence="10">
        <text>tRNA(Glu) + L-glutamate + ATP = L-glutamyl-tRNA(Glu) + AMP + diphosphate</text>
        <dbReference type="Rhea" id="RHEA:23540"/>
        <dbReference type="Rhea" id="RHEA-COMP:9663"/>
        <dbReference type="Rhea" id="RHEA-COMP:9680"/>
        <dbReference type="ChEBI" id="CHEBI:29985"/>
        <dbReference type="ChEBI" id="CHEBI:30616"/>
        <dbReference type="ChEBI" id="CHEBI:33019"/>
        <dbReference type="ChEBI" id="CHEBI:78442"/>
        <dbReference type="ChEBI" id="CHEBI:78520"/>
        <dbReference type="ChEBI" id="CHEBI:456215"/>
        <dbReference type="EC" id="6.1.1.17"/>
    </reaction>
</comment>
<dbReference type="PANTHER" id="PTHR43311">
    <property type="entry name" value="GLUTAMATE--TRNA LIGASE"/>
    <property type="match status" value="1"/>
</dbReference>
<keyword evidence="10" id="KW-0862">Zinc</keyword>
<dbReference type="Proteomes" id="UP000698963">
    <property type="component" value="Unassembled WGS sequence"/>
</dbReference>
<evidence type="ECO:0000259" key="11">
    <source>
        <dbReference type="Pfam" id="PF00749"/>
    </source>
</evidence>
<dbReference type="Gene3D" id="3.40.50.620">
    <property type="entry name" value="HUPs"/>
    <property type="match status" value="1"/>
</dbReference>
<dbReference type="Gene3D" id="1.10.10.350">
    <property type="match status" value="1"/>
</dbReference>
<keyword evidence="5 10" id="KW-0436">Ligase</keyword>
<dbReference type="RefSeq" id="WP_304123040.1">
    <property type="nucleotide sequence ID" value="NZ_DYZA01000196.1"/>
</dbReference>
<dbReference type="InterPro" id="IPR008925">
    <property type="entry name" value="aa_tRNA-synth_I_cd-bd_sf"/>
</dbReference>
<feature type="binding site" evidence="10">
    <location>
        <position position="96"/>
    </location>
    <ligand>
        <name>Zn(2+)</name>
        <dbReference type="ChEBI" id="CHEBI:29105"/>
    </ligand>
</feature>